<accession>A0A6I4T472</accession>
<keyword evidence="4" id="KW-1185">Reference proteome</keyword>
<feature type="short sequence motif" description="HXTX 1" evidence="2">
    <location>
        <begin position="40"/>
        <end position="43"/>
    </location>
</feature>
<comment type="catalytic activity">
    <reaction evidence="2">
        <text>a 3'-end 2',3'-cyclophospho-ribonucleotide-RNA + H2O = a 3'-end 2'-phospho-ribonucleotide-RNA + H(+)</text>
        <dbReference type="Rhea" id="RHEA:11828"/>
        <dbReference type="Rhea" id="RHEA-COMP:10464"/>
        <dbReference type="Rhea" id="RHEA-COMP:17353"/>
        <dbReference type="ChEBI" id="CHEBI:15377"/>
        <dbReference type="ChEBI" id="CHEBI:15378"/>
        <dbReference type="ChEBI" id="CHEBI:83064"/>
        <dbReference type="ChEBI" id="CHEBI:173113"/>
        <dbReference type="EC" id="3.1.4.58"/>
    </reaction>
</comment>
<gene>
    <name evidence="3" type="primary">thpR</name>
    <name evidence="3" type="ORF">GRI91_09940</name>
</gene>
<dbReference type="HAMAP" id="MF_01940">
    <property type="entry name" value="RNA_CPDase"/>
    <property type="match status" value="1"/>
</dbReference>
<dbReference type="Proteomes" id="UP000438476">
    <property type="component" value="Unassembled WGS sequence"/>
</dbReference>
<dbReference type="GO" id="GO:0004113">
    <property type="term" value="F:2',3'-cyclic-nucleotide 3'-phosphodiesterase activity"/>
    <property type="evidence" value="ECO:0007669"/>
    <property type="project" value="InterPro"/>
</dbReference>
<evidence type="ECO:0000256" key="1">
    <source>
        <dbReference type="ARBA" id="ARBA00022801"/>
    </source>
</evidence>
<feature type="active site" description="Proton donor" evidence="2">
    <location>
        <position position="40"/>
    </location>
</feature>
<dbReference type="RefSeq" id="WP_160736522.1">
    <property type="nucleotide sequence ID" value="NZ_WTYT01000004.1"/>
</dbReference>
<comment type="caution">
    <text evidence="3">The sequence shown here is derived from an EMBL/GenBank/DDBJ whole genome shotgun (WGS) entry which is preliminary data.</text>
</comment>
<feature type="active site" description="Proton acceptor" evidence="2">
    <location>
        <position position="124"/>
    </location>
</feature>
<dbReference type="NCBIfam" id="TIGR02258">
    <property type="entry name" value="2_5_ligase"/>
    <property type="match status" value="1"/>
</dbReference>
<dbReference type="AlphaFoldDB" id="A0A6I4T472"/>
<dbReference type="GO" id="GO:0008664">
    <property type="term" value="F:RNA 2',3'-cyclic 3'-phosphodiesterase activity"/>
    <property type="evidence" value="ECO:0007669"/>
    <property type="project" value="UniProtKB-EC"/>
</dbReference>
<evidence type="ECO:0000256" key="2">
    <source>
        <dbReference type="HAMAP-Rule" id="MF_01940"/>
    </source>
</evidence>
<dbReference type="Pfam" id="PF13563">
    <property type="entry name" value="2_5_RNA_ligase2"/>
    <property type="match status" value="1"/>
</dbReference>
<feature type="short sequence motif" description="HXTX 2" evidence="2">
    <location>
        <begin position="124"/>
        <end position="127"/>
    </location>
</feature>
<dbReference type="EC" id="3.1.4.58" evidence="2"/>
<dbReference type="OrthoDB" id="9793819at2"/>
<organism evidence="3 4">
    <name type="scientific">Altericroceibacterium endophyticum</name>
    <dbReference type="NCBI Taxonomy" id="1808508"/>
    <lineage>
        <taxon>Bacteria</taxon>
        <taxon>Pseudomonadati</taxon>
        <taxon>Pseudomonadota</taxon>
        <taxon>Alphaproteobacteria</taxon>
        <taxon>Sphingomonadales</taxon>
        <taxon>Erythrobacteraceae</taxon>
        <taxon>Altericroceibacterium</taxon>
    </lineage>
</organism>
<dbReference type="PANTHER" id="PTHR35561">
    <property type="entry name" value="RNA 2',3'-CYCLIC PHOSPHODIESTERASE"/>
    <property type="match status" value="1"/>
</dbReference>
<proteinExistence type="inferred from homology"/>
<name>A0A6I4T472_9SPHN</name>
<dbReference type="PANTHER" id="PTHR35561:SF1">
    <property type="entry name" value="RNA 2',3'-CYCLIC PHOSPHODIESTERASE"/>
    <property type="match status" value="1"/>
</dbReference>
<dbReference type="InterPro" id="IPR004175">
    <property type="entry name" value="RNA_CPDase"/>
</dbReference>
<keyword evidence="1 2" id="KW-0378">Hydrolase</keyword>
<dbReference type="InterPro" id="IPR009097">
    <property type="entry name" value="Cyclic_Pdiesterase"/>
</dbReference>
<comment type="similarity">
    <text evidence="2">Belongs to the 2H phosphoesterase superfamily. ThpR family.</text>
</comment>
<dbReference type="Gene3D" id="3.90.1140.10">
    <property type="entry name" value="Cyclic phosphodiesterase"/>
    <property type="match status" value="1"/>
</dbReference>
<dbReference type="EMBL" id="WTYT01000004">
    <property type="protein sequence ID" value="MXO66074.1"/>
    <property type="molecule type" value="Genomic_DNA"/>
</dbReference>
<protein>
    <recommendedName>
        <fullName evidence="2">RNA 2',3'-cyclic phosphodiesterase</fullName>
        <shortName evidence="2">RNA 2',3'-CPDase</shortName>
        <ecNumber evidence="2">3.1.4.58</ecNumber>
    </recommendedName>
</protein>
<evidence type="ECO:0000313" key="3">
    <source>
        <dbReference type="EMBL" id="MXO66074.1"/>
    </source>
</evidence>
<evidence type="ECO:0000313" key="4">
    <source>
        <dbReference type="Proteomes" id="UP000438476"/>
    </source>
</evidence>
<dbReference type="SUPFAM" id="SSF55144">
    <property type="entry name" value="LigT-like"/>
    <property type="match status" value="1"/>
</dbReference>
<reference evidence="3 4" key="1">
    <citation type="submission" date="2019-12" db="EMBL/GenBank/DDBJ databases">
        <title>Genomic-based taxomic classification of the family Erythrobacteraceae.</title>
        <authorList>
            <person name="Xu L."/>
        </authorList>
    </citation>
    <scope>NUCLEOTIDE SEQUENCE [LARGE SCALE GENOMIC DNA]</scope>
    <source>
        <strain evidence="3 4">LMG 29518</strain>
    </source>
</reference>
<comment type="function">
    <text evidence="2">Hydrolyzes RNA 2',3'-cyclic phosphodiester to an RNA 2'-phosphomonoester.</text>
</comment>
<sequence>MTENQRLFVGITPPPVIRANLTGRMKGVTNARWQNDAQLHLTLRFLGDMDLEARMMLERQLAGIKAKPFSLRLEGAGQFTHGGRPHALFAGIGPSLGLALLQEATERSAQSAGLEPEARPYRPHITLARLNTSSGPTDHFISSNGGLSSAPFRVTQFTLYESRLTPEGSIYKPLRHFPLRG</sequence>